<dbReference type="Gene3D" id="3.90.1110.10">
    <property type="entry name" value="RNA polymerase Rpb2, domain 2"/>
    <property type="match status" value="1"/>
</dbReference>
<evidence type="ECO:0000256" key="5">
    <source>
        <dbReference type="ARBA" id="ARBA00022723"/>
    </source>
</evidence>
<dbReference type="Gene3D" id="2.40.270.10">
    <property type="entry name" value="DNA-directed RNA polymerase, subunit 2, domain 6"/>
    <property type="match status" value="1"/>
</dbReference>
<keyword evidence="16" id="KW-1185">Reference proteome</keyword>
<feature type="non-terminal residue" evidence="15">
    <location>
        <position position="1"/>
    </location>
</feature>
<feature type="domain" description="DNA-directed RNA polymerase subunit 2 hybrid-binding" evidence="9">
    <location>
        <begin position="714"/>
        <end position="1089"/>
    </location>
</feature>
<dbReference type="InterPro" id="IPR007642">
    <property type="entry name" value="RNA_pol_Rpb2_2"/>
</dbReference>
<dbReference type="Pfam" id="PF04563">
    <property type="entry name" value="RNA_pol_Rpb2_1"/>
    <property type="match status" value="1"/>
</dbReference>
<evidence type="ECO:0000313" key="16">
    <source>
        <dbReference type="Proteomes" id="UP001187531"/>
    </source>
</evidence>
<evidence type="ECO:0000259" key="13">
    <source>
        <dbReference type="Pfam" id="PF04566"/>
    </source>
</evidence>
<dbReference type="PROSITE" id="PS01166">
    <property type="entry name" value="RNA_POL_BETA"/>
    <property type="match status" value="1"/>
</dbReference>
<keyword evidence="5" id="KW-0479">Metal-binding</keyword>
<comment type="similarity">
    <text evidence="1 7">Belongs to the RNA polymerase beta chain family.</text>
</comment>
<protein>
    <recommendedName>
        <fullName evidence="8">DNA-directed RNA polymerase subunit beta</fullName>
        <ecNumber evidence="8">2.7.7.6</ecNumber>
    </recommendedName>
</protein>
<comment type="catalytic activity">
    <reaction evidence="8">
        <text>RNA(n) + a ribonucleoside 5'-triphosphate = RNA(n+1) + diphosphate</text>
        <dbReference type="Rhea" id="RHEA:21248"/>
        <dbReference type="Rhea" id="RHEA-COMP:14527"/>
        <dbReference type="Rhea" id="RHEA-COMP:17342"/>
        <dbReference type="ChEBI" id="CHEBI:33019"/>
        <dbReference type="ChEBI" id="CHEBI:61557"/>
        <dbReference type="ChEBI" id="CHEBI:140395"/>
        <dbReference type="EC" id="2.7.7.6"/>
    </reaction>
</comment>
<dbReference type="Pfam" id="PF04567">
    <property type="entry name" value="RNA_pol_Rpb2_5"/>
    <property type="match status" value="1"/>
</dbReference>
<dbReference type="GO" id="GO:0003899">
    <property type="term" value="F:DNA-directed RNA polymerase activity"/>
    <property type="evidence" value="ECO:0007669"/>
    <property type="project" value="UniProtKB-EC"/>
</dbReference>
<dbReference type="EC" id="2.7.7.6" evidence="8"/>
<dbReference type="Pfam" id="PF04561">
    <property type="entry name" value="RNA_pol_Rpb2_2"/>
    <property type="match status" value="1"/>
</dbReference>
<dbReference type="CDD" id="cd00653">
    <property type="entry name" value="RNA_pol_B_RPB2"/>
    <property type="match status" value="1"/>
</dbReference>
<dbReference type="InterPro" id="IPR007121">
    <property type="entry name" value="RNA_pol_bsu_CS"/>
</dbReference>
<comment type="caution">
    <text evidence="15">The sequence shown here is derived from an EMBL/GenBank/DDBJ whole genome shotgun (WGS) entry which is preliminary data.</text>
</comment>
<dbReference type="PANTHER" id="PTHR20856">
    <property type="entry name" value="DNA-DIRECTED RNA POLYMERASE I SUBUNIT 2"/>
    <property type="match status" value="1"/>
</dbReference>
<dbReference type="NCBIfam" id="NF007175">
    <property type="entry name" value="PRK09606.1"/>
    <property type="match status" value="1"/>
</dbReference>
<dbReference type="InterPro" id="IPR007644">
    <property type="entry name" value="RNA_pol_bsu_protrusion"/>
</dbReference>
<dbReference type="FunFam" id="3.90.1070.20:FF:000001">
    <property type="entry name" value="DNA-directed RNA polymerase subunit beta"/>
    <property type="match status" value="1"/>
</dbReference>
<dbReference type="GO" id="GO:0032549">
    <property type="term" value="F:ribonucleoside binding"/>
    <property type="evidence" value="ECO:0007669"/>
    <property type="project" value="InterPro"/>
</dbReference>
<evidence type="ECO:0000256" key="7">
    <source>
        <dbReference type="RuleBase" id="RU000434"/>
    </source>
</evidence>
<dbReference type="Gene3D" id="2.40.50.150">
    <property type="match status" value="1"/>
</dbReference>
<dbReference type="Proteomes" id="UP001187531">
    <property type="component" value="Unassembled WGS sequence"/>
</dbReference>
<dbReference type="InterPro" id="IPR007645">
    <property type="entry name" value="RNA_pol_Rpb2_3"/>
</dbReference>
<dbReference type="InterPro" id="IPR007646">
    <property type="entry name" value="RNA_pol_Rpb2_4"/>
</dbReference>
<dbReference type="Pfam" id="PF04565">
    <property type="entry name" value="RNA_pol_Rpb2_3"/>
    <property type="match status" value="1"/>
</dbReference>
<dbReference type="EMBL" id="JAVRJZ010000011">
    <property type="protein sequence ID" value="KAK2717240.1"/>
    <property type="molecule type" value="Genomic_DNA"/>
</dbReference>
<sequence>MISRESTFWSCMDPMYEEDDSDEISAELWQEACWIVINAYFDEKGLVRQQLDSFDEFIQMSIQRIVEDTPPIELQAEAQHISGEIETPTKYTVKFEQIYLSKPTHWEKDGTATPVMPNEARLRNLTYSAPLYVDIVKTIIRDGEDPVVHEHQKTFIGKIPIMLRSTYCTLNNLNDRDLAELNECPLDPGGYFIINGSEKVLIAQEKMATNTVYVFALKDSKYCYKTEIRSCIENSSRPVSTLYVNMMAKGGQNLKKSAIGQRIIAIVPYIKQEIPIMIVFRALGFVADRDILEHIIYEFDDPEMMEMVKPSLDEAFVIQEQNVALNFIGARGARPGVTKDKRIKYAREILQKEMLPHVGISDFCETKKAYFLGYMVHRLLLAALGRRELDDRDHYGNKRLDLAGPLMSLLFRGLFKTLTKEVRMYAQKFIDRGKDFNIELAIKPKFITDGLKYSLATGNWGDQKKAHQARAGVSQVLNRLTFASTLSHLRRVNSPIGRDGKLAKPRQLHNTLWGMICPAETPEGAAVGLVKNLALMAYISVGSQPSPILEFLEEWSMENLEEIAPSAIADATKIFVNGCWVGIHRDPEQLMTTLRKLRRQMDIIVSEVSMVRDIQDREIRIYTDAGRICRPLLIVENQRLLLKKTHIEQLKEKEYNNFVWNDLVASGVVEYVDTLEEETAMIAMAPDDIRLDNEGYCATYTHCEIHPAMILGVCASIIPFPDHNQSPRNTYQSAMGKQAMGVYITNFHVRMDTLAHVLCYPQKPLVTTRSMEYLRFRELPAGINSIVAILCYTGYNQEDSVLMNASAVDRGFFRSVFFRSYKDAETKRAMAGASEETFEKPSRDTCQGMKHPQSYDKLDNDGIIAPGIRVSGDDVVIGKTVTMPENDDELSSAAKRYSKRDCSTFLRNSETGITDQVMLTLNTEGFKFCKIRVRSVRIPQIGDKFASRHGQKGTCGIQYRQEDMPFSAEGTAPDIIINPHAIPSRMTIGHLIECIQGKVSANKGEIGDATPFNDAVNVQKISNLLQDYGYQLRGNEVMYNGFTGRKLVSQVFLGPTYYQRLKHMVDDKIHSRARGPVQILVRQPMEGRA</sequence>
<evidence type="ECO:0000313" key="15">
    <source>
        <dbReference type="EMBL" id="KAK2717240.1"/>
    </source>
</evidence>
<dbReference type="FunFam" id="2.40.50.150:FF:000002">
    <property type="entry name" value="DNA-directed RNA polymerase subunit beta"/>
    <property type="match status" value="1"/>
</dbReference>
<feature type="domain" description="RNA polymerase Rpb2" evidence="10">
    <location>
        <begin position="209"/>
        <end position="401"/>
    </location>
</feature>
<dbReference type="InterPro" id="IPR037034">
    <property type="entry name" value="RNA_pol_Rpb2_2_sf"/>
</dbReference>
<evidence type="ECO:0000256" key="1">
    <source>
        <dbReference type="ARBA" id="ARBA00006835"/>
    </source>
</evidence>
<evidence type="ECO:0000259" key="11">
    <source>
        <dbReference type="Pfam" id="PF04563"/>
    </source>
</evidence>
<dbReference type="Pfam" id="PF04566">
    <property type="entry name" value="RNA_pol_Rpb2_4"/>
    <property type="match status" value="1"/>
</dbReference>
<feature type="domain" description="RNA polymerase beta subunit protrusion" evidence="11">
    <location>
        <begin position="45"/>
        <end position="448"/>
    </location>
</feature>
<reference evidence="15" key="1">
    <citation type="submission" date="2023-07" db="EMBL/GenBank/DDBJ databases">
        <title>Chromosome-level genome assembly of Artemia franciscana.</title>
        <authorList>
            <person name="Jo E."/>
        </authorList>
    </citation>
    <scope>NUCLEOTIDE SEQUENCE</scope>
    <source>
        <tissue evidence="15">Whole body</tissue>
    </source>
</reference>
<feature type="domain" description="RNA polymerase Rpb2" evidence="13">
    <location>
        <begin position="574"/>
        <end position="636"/>
    </location>
</feature>
<evidence type="ECO:0000256" key="6">
    <source>
        <dbReference type="ARBA" id="ARBA00023163"/>
    </source>
</evidence>
<dbReference type="GO" id="GO:0000428">
    <property type="term" value="C:DNA-directed RNA polymerase complex"/>
    <property type="evidence" value="ECO:0007669"/>
    <property type="project" value="UniProtKB-KW"/>
</dbReference>
<evidence type="ECO:0000259" key="9">
    <source>
        <dbReference type="Pfam" id="PF00562"/>
    </source>
</evidence>
<organism evidence="15 16">
    <name type="scientific">Artemia franciscana</name>
    <name type="common">Brine shrimp</name>
    <name type="synonym">Artemia sanfranciscana</name>
    <dbReference type="NCBI Taxonomy" id="6661"/>
    <lineage>
        <taxon>Eukaryota</taxon>
        <taxon>Metazoa</taxon>
        <taxon>Ecdysozoa</taxon>
        <taxon>Arthropoda</taxon>
        <taxon>Crustacea</taxon>
        <taxon>Branchiopoda</taxon>
        <taxon>Anostraca</taxon>
        <taxon>Artemiidae</taxon>
        <taxon>Artemia</taxon>
    </lineage>
</organism>
<dbReference type="GO" id="GO:0003677">
    <property type="term" value="F:DNA binding"/>
    <property type="evidence" value="ECO:0007669"/>
    <property type="project" value="InterPro"/>
</dbReference>
<dbReference type="InterPro" id="IPR015712">
    <property type="entry name" value="DNA-dir_RNA_pol_su2"/>
</dbReference>
<evidence type="ECO:0000256" key="2">
    <source>
        <dbReference type="ARBA" id="ARBA00022478"/>
    </source>
</evidence>
<dbReference type="GO" id="GO:0006351">
    <property type="term" value="P:DNA-templated transcription"/>
    <property type="evidence" value="ECO:0007669"/>
    <property type="project" value="InterPro"/>
</dbReference>
<dbReference type="InterPro" id="IPR037033">
    <property type="entry name" value="DNA-dir_RNAP_su2_hyb_sf"/>
</dbReference>
<dbReference type="InterPro" id="IPR007120">
    <property type="entry name" value="DNA-dir_RNAP_su2_dom"/>
</dbReference>
<dbReference type="AlphaFoldDB" id="A0AA88LD83"/>
<evidence type="ECO:0000259" key="14">
    <source>
        <dbReference type="Pfam" id="PF04567"/>
    </source>
</evidence>
<feature type="domain" description="RNA polymerase Rpb2" evidence="14">
    <location>
        <begin position="660"/>
        <end position="707"/>
    </location>
</feature>
<dbReference type="FunFam" id="3.90.1110.10:FF:000002">
    <property type="entry name" value="DNA-directed RNA polymerase subunit beta"/>
    <property type="match status" value="1"/>
</dbReference>
<evidence type="ECO:0000256" key="3">
    <source>
        <dbReference type="ARBA" id="ARBA00022679"/>
    </source>
</evidence>
<feature type="domain" description="RNA polymerase Rpb2" evidence="12">
    <location>
        <begin position="475"/>
        <end position="539"/>
    </location>
</feature>
<keyword evidence="3 8" id="KW-0808">Transferase</keyword>
<keyword evidence="2 8" id="KW-0240">DNA-directed RNA polymerase</keyword>
<comment type="function">
    <text evidence="8">DNA-dependent RNA polymerase catalyzes the transcription of DNA into RNA using the four ribonucleoside triphosphates as substrates.</text>
</comment>
<gene>
    <name evidence="15" type="ORF">QYM36_007383</name>
</gene>
<proteinExistence type="inferred from homology"/>
<evidence type="ECO:0000259" key="12">
    <source>
        <dbReference type="Pfam" id="PF04565"/>
    </source>
</evidence>
<evidence type="ECO:0000259" key="10">
    <source>
        <dbReference type="Pfam" id="PF04561"/>
    </source>
</evidence>
<keyword evidence="6 8" id="KW-0804">Transcription</keyword>
<dbReference type="InterPro" id="IPR007647">
    <property type="entry name" value="RNA_pol_Rpb2_5"/>
</dbReference>
<dbReference type="SUPFAM" id="SSF64484">
    <property type="entry name" value="beta and beta-prime subunits of DNA dependent RNA-polymerase"/>
    <property type="match status" value="1"/>
</dbReference>
<evidence type="ECO:0000256" key="4">
    <source>
        <dbReference type="ARBA" id="ARBA00022695"/>
    </source>
</evidence>
<dbReference type="Pfam" id="PF00562">
    <property type="entry name" value="RNA_pol_Rpb2_6"/>
    <property type="match status" value="1"/>
</dbReference>
<evidence type="ECO:0000256" key="8">
    <source>
        <dbReference type="RuleBase" id="RU363031"/>
    </source>
</evidence>
<name>A0AA88LD83_ARTSF</name>
<dbReference type="InterPro" id="IPR014724">
    <property type="entry name" value="RNA_pol_RPB2_OB-fold"/>
</dbReference>
<dbReference type="Gene3D" id="3.90.1070.20">
    <property type="match status" value="1"/>
</dbReference>
<dbReference type="GO" id="GO:0046872">
    <property type="term" value="F:metal ion binding"/>
    <property type="evidence" value="ECO:0007669"/>
    <property type="project" value="UniProtKB-KW"/>
</dbReference>
<accession>A0AA88LD83</accession>
<keyword evidence="4 8" id="KW-0548">Nucleotidyltransferase</keyword>